<dbReference type="SMART" id="SM00321">
    <property type="entry name" value="WSC"/>
    <property type="match status" value="2"/>
</dbReference>
<reference evidence="9 10" key="1">
    <citation type="journal article" date="2016" name="Mol. Biol. Evol.">
        <title>Comparative Genomics of Early-Diverging Mushroom-Forming Fungi Provides Insights into the Origins of Lignocellulose Decay Capabilities.</title>
        <authorList>
            <person name="Nagy L.G."/>
            <person name="Riley R."/>
            <person name="Tritt A."/>
            <person name="Adam C."/>
            <person name="Daum C."/>
            <person name="Floudas D."/>
            <person name="Sun H."/>
            <person name="Yadav J.S."/>
            <person name="Pangilinan J."/>
            <person name="Larsson K.H."/>
            <person name="Matsuura K."/>
            <person name="Barry K."/>
            <person name="Labutti K."/>
            <person name="Kuo R."/>
            <person name="Ohm R.A."/>
            <person name="Bhattacharya S.S."/>
            <person name="Shirouzu T."/>
            <person name="Yoshinaga Y."/>
            <person name="Martin F.M."/>
            <person name="Grigoriev I.V."/>
            <person name="Hibbett D.S."/>
        </authorList>
    </citation>
    <scope>NUCLEOTIDE SEQUENCE [LARGE SCALE GENOMIC DNA]</scope>
    <source>
        <strain evidence="9 10">HHB12733</strain>
    </source>
</reference>
<gene>
    <name evidence="9" type="ORF">CALCODRAFT_245404</name>
</gene>
<dbReference type="GO" id="GO:0005886">
    <property type="term" value="C:plasma membrane"/>
    <property type="evidence" value="ECO:0007669"/>
    <property type="project" value="TreeGrafter"/>
</dbReference>
<evidence type="ECO:0000256" key="3">
    <source>
        <dbReference type="ARBA" id="ARBA00022729"/>
    </source>
</evidence>
<evidence type="ECO:0000313" key="10">
    <source>
        <dbReference type="Proteomes" id="UP000076842"/>
    </source>
</evidence>
<evidence type="ECO:0000256" key="6">
    <source>
        <dbReference type="ARBA" id="ARBA00023180"/>
    </source>
</evidence>
<feature type="domain" description="WSC" evidence="8">
    <location>
        <begin position="27"/>
        <end position="123"/>
    </location>
</feature>
<dbReference type="InParanoid" id="A0A165JTW9"/>
<keyword evidence="2" id="KW-0812">Transmembrane</keyword>
<evidence type="ECO:0000259" key="8">
    <source>
        <dbReference type="PROSITE" id="PS51212"/>
    </source>
</evidence>
<dbReference type="AlphaFoldDB" id="A0A165JTW9"/>
<evidence type="ECO:0000256" key="1">
    <source>
        <dbReference type="ARBA" id="ARBA00004167"/>
    </source>
</evidence>
<name>A0A165JTW9_9BASI</name>
<dbReference type="PANTHER" id="PTHR24269">
    <property type="entry name" value="KREMEN PROTEIN"/>
    <property type="match status" value="1"/>
</dbReference>
<keyword evidence="6" id="KW-0325">Glycoprotein</keyword>
<feature type="region of interest" description="Disordered" evidence="7">
    <location>
        <begin position="158"/>
        <end position="210"/>
    </location>
</feature>
<keyword evidence="10" id="KW-1185">Reference proteome</keyword>
<evidence type="ECO:0000313" key="9">
    <source>
        <dbReference type="EMBL" id="KZT62267.1"/>
    </source>
</evidence>
<keyword evidence="3" id="KW-0732">Signal</keyword>
<comment type="subcellular location">
    <subcellularLocation>
        <location evidence="1">Membrane</location>
        <topology evidence="1">Single-pass membrane protein</topology>
    </subcellularLocation>
</comment>
<accession>A0A165JTW9</accession>
<dbReference type="EMBL" id="KV423917">
    <property type="protein sequence ID" value="KZT62267.1"/>
    <property type="molecule type" value="Genomic_DNA"/>
</dbReference>
<keyword evidence="4" id="KW-1133">Transmembrane helix</keyword>
<dbReference type="Pfam" id="PF01822">
    <property type="entry name" value="WSC"/>
    <property type="match status" value="2"/>
</dbReference>
<evidence type="ECO:0000256" key="2">
    <source>
        <dbReference type="ARBA" id="ARBA00022692"/>
    </source>
</evidence>
<dbReference type="InterPro" id="IPR002889">
    <property type="entry name" value="WSC_carb-bd"/>
</dbReference>
<sequence length="395" mass="39487">MSTSTNAVSTSSTTTTSASVPSSNAVTFVQIGCYSEPQPGNPDIRGLNGAFSGDQNDLTIQGCLSYCASLGFVLAGVENGDQCYCGNTVDNGASPSDGCDMPCSGDSTNTCGGNYRLTLFANVAGVTSDGLPVPTTAPGDPALTTAVLPIDTLSGSPTAVTTNPAVTTTAGTTTTTPTGAVESSPGSGTISSSGSGSSTTSSTTTTLATATGGGIPIVTNTLSVSGTVTVTVPVTVSQPAATPATGTQTAPAPAYTYAGCFSEPTDSVTGNIIHSVANLTTVEAELTVEVCVNICANLNYPYAAVEAGDECFCSDGLYFGAVPASLDACATACLGNPAETCGGTNHFDLYADPDITLALGAGNGLPPGIPRKRTWQPWSRFARRLQRELEGEGLI</sequence>
<evidence type="ECO:0000256" key="4">
    <source>
        <dbReference type="ARBA" id="ARBA00022989"/>
    </source>
</evidence>
<feature type="domain" description="WSC" evidence="8">
    <location>
        <begin position="254"/>
        <end position="353"/>
    </location>
</feature>
<keyword evidence="5" id="KW-0472">Membrane</keyword>
<protein>
    <submittedName>
        <fullName evidence="9">WSC-domain-containing protein</fullName>
    </submittedName>
</protein>
<evidence type="ECO:0000256" key="7">
    <source>
        <dbReference type="SAM" id="MobiDB-lite"/>
    </source>
</evidence>
<dbReference type="Proteomes" id="UP000076842">
    <property type="component" value="Unassembled WGS sequence"/>
</dbReference>
<organism evidence="9 10">
    <name type="scientific">Calocera cornea HHB12733</name>
    <dbReference type="NCBI Taxonomy" id="1353952"/>
    <lineage>
        <taxon>Eukaryota</taxon>
        <taxon>Fungi</taxon>
        <taxon>Dikarya</taxon>
        <taxon>Basidiomycota</taxon>
        <taxon>Agaricomycotina</taxon>
        <taxon>Dacrymycetes</taxon>
        <taxon>Dacrymycetales</taxon>
        <taxon>Dacrymycetaceae</taxon>
        <taxon>Calocera</taxon>
    </lineage>
</organism>
<proteinExistence type="predicted"/>
<dbReference type="InterPro" id="IPR051836">
    <property type="entry name" value="Kremen_rcpt"/>
</dbReference>
<evidence type="ECO:0000256" key="5">
    <source>
        <dbReference type="ARBA" id="ARBA00023136"/>
    </source>
</evidence>
<dbReference type="OrthoDB" id="5985073at2759"/>
<dbReference type="PROSITE" id="PS51212">
    <property type="entry name" value="WSC"/>
    <property type="match status" value="2"/>
</dbReference>
<dbReference type="STRING" id="1353952.A0A165JTW9"/>
<dbReference type="PANTHER" id="PTHR24269:SF16">
    <property type="entry name" value="PROTEIN SLG1"/>
    <property type="match status" value="1"/>
</dbReference>